<feature type="domain" description="C2H2-type" evidence="8">
    <location>
        <begin position="34"/>
        <end position="61"/>
    </location>
</feature>
<reference evidence="9 10" key="1">
    <citation type="submission" date="2019-09" db="EMBL/GenBank/DDBJ databases">
        <title>Bird 10,000 Genomes (B10K) Project - Family phase.</title>
        <authorList>
            <person name="Zhang G."/>
        </authorList>
    </citation>
    <scope>NUCLEOTIDE SEQUENCE [LARGE SCALE GENOMIC DNA]</scope>
    <source>
        <strain evidence="9">B10K-DU-001-66</strain>
        <tissue evidence="9">Muscle</tissue>
    </source>
</reference>
<evidence type="ECO:0000256" key="7">
    <source>
        <dbReference type="PROSITE-ProRule" id="PRU00042"/>
    </source>
</evidence>
<accession>A0A7K5ER41</accession>
<dbReference type="GO" id="GO:0000978">
    <property type="term" value="F:RNA polymerase II cis-regulatory region sequence-specific DNA binding"/>
    <property type="evidence" value="ECO:0007669"/>
    <property type="project" value="TreeGrafter"/>
</dbReference>
<keyword evidence="3" id="KW-0677">Repeat</keyword>
<evidence type="ECO:0000256" key="4">
    <source>
        <dbReference type="ARBA" id="ARBA00022771"/>
    </source>
</evidence>
<dbReference type="GO" id="GO:0005634">
    <property type="term" value="C:nucleus"/>
    <property type="evidence" value="ECO:0007669"/>
    <property type="project" value="UniProtKB-SubCell"/>
</dbReference>
<keyword evidence="5" id="KW-0862">Zinc</keyword>
<evidence type="ECO:0000256" key="3">
    <source>
        <dbReference type="ARBA" id="ARBA00022737"/>
    </source>
</evidence>
<keyword evidence="6" id="KW-0539">Nucleus</keyword>
<dbReference type="InterPro" id="IPR036236">
    <property type="entry name" value="Znf_C2H2_sf"/>
</dbReference>
<evidence type="ECO:0000256" key="6">
    <source>
        <dbReference type="ARBA" id="ARBA00023242"/>
    </source>
</evidence>
<dbReference type="PROSITE" id="PS50157">
    <property type="entry name" value="ZINC_FINGER_C2H2_2"/>
    <property type="match status" value="2"/>
</dbReference>
<dbReference type="FunFam" id="3.30.160.60:FF:000671">
    <property type="entry name" value="Zinc finger protein 26"/>
    <property type="match status" value="1"/>
</dbReference>
<dbReference type="PANTHER" id="PTHR23226:SF416">
    <property type="entry name" value="FI01424P"/>
    <property type="match status" value="1"/>
</dbReference>
<dbReference type="SUPFAM" id="SSF57667">
    <property type="entry name" value="beta-beta-alpha zinc fingers"/>
    <property type="match status" value="1"/>
</dbReference>
<feature type="non-terminal residue" evidence="9">
    <location>
        <position position="63"/>
    </location>
</feature>
<evidence type="ECO:0000256" key="1">
    <source>
        <dbReference type="ARBA" id="ARBA00004123"/>
    </source>
</evidence>
<dbReference type="AlphaFoldDB" id="A0A7K5ER41"/>
<dbReference type="EMBL" id="VYXF01011139">
    <property type="protein sequence ID" value="NWS34749.1"/>
    <property type="molecule type" value="Genomic_DNA"/>
</dbReference>
<dbReference type="Proteomes" id="UP000573697">
    <property type="component" value="Unassembled WGS sequence"/>
</dbReference>
<comment type="subcellular location">
    <subcellularLocation>
        <location evidence="1">Nucleus</location>
    </subcellularLocation>
</comment>
<protein>
    <submittedName>
        <fullName evidence="9">ZN394 protein</fullName>
    </submittedName>
</protein>
<dbReference type="Pfam" id="PF00096">
    <property type="entry name" value="zf-C2H2"/>
    <property type="match status" value="2"/>
</dbReference>
<evidence type="ECO:0000313" key="9">
    <source>
        <dbReference type="EMBL" id="NWS34749.1"/>
    </source>
</evidence>
<comment type="caution">
    <text evidence="9">The sequence shown here is derived from an EMBL/GenBank/DDBJ whole genome shotgun (WGS) entry which is preliminary data.</text>
</comment>
<dbReference type="InterPro" id="IPR013087">
    <property type="entry name" value="Znf_C2H2_type"/>
</dbReference>
<proteinExistence type="predicted"/>
<sequence>TGERPYKCKECEKTFSRASSLLAHHKTHVRKKTFSCSVCRKNFNGNAALLQHQRIHTDENPCR</sequence>
<evidence type="ECO:0000259" key="8">
    <source>
        <dbReference type="PROSITE" id="PS50157"/>
    </source>
</evidence>
<dbReference type="PROSITE" id="PS00028">
    <property type="entry name" value="ZINC_FINGER_C2H2_1"/>
    <property type="match status" value="2"/>
</dbReference>
<evidence type="ECO:0000256" key="2">
    <source>
        <dbReference type="ARBA" id="ARBA00022723"/>
    </source>
</evidence>
<name>A0A7K5ER41_POLCE</name>
<evidence type="ECO:0000256" key="5">
    <source>
        <dbReference type="ARBA" id="ARBA00022833"/>
    </source>
</evidence>
<feature type="domain" description="C2H2-type" evidence="8">
    <location>
        <begin position="6"/>
        <end position="33"/>
    </location>
</feature>
<gene>
    <name evidence="9" type="primary">Znf394</name>
    <name evidence="9" type="ORF">POLCAE_R14882</name>
</gene>
<organism evidence="9 10">
    <name type="scientific">Polioptila caerulea</name>
    <name type="common">Blue-grey gnatcatcher</name>
    <dbReference type="NCBI Taxonomy" id="66707"/>
    <lineage>
        <taxon>Eukaryota</taxon>
        <taxon>Metazoa</taxon>
        <taxon>Chordata</taxon>
        <taxon>Craniata</taxon>
        <taxon>Vertebrata</taxon>
        <taxon>Euteleostomi</taxon>
        <taxon>Archelosauria</taxon>
        <taxon>Archosauria</taxon>
        <taxon>Dinosauria</taxon>
        <taxon>Saurischia</taxon>
        <taxon>Theropoda</taxon>
        <taxon>Coelurosauria</taxon>
        <taxon>Aves</taxon>
        <taxon>Neognathae</taxon>
        <taxon>Neoaves</taxon>
        <taxon>Telluraves</taxon>
        <taxon>Australaves</taxon>
        <taxon>Passeriformes</taxon>
        <taxon>Certhiidae</taxon>
        <taxon>Polioptilinae</taxon>
        <taxon>Polioptila</taxon>
    </lineage>
</organism>
<dbReference type="FunFam" id="3.30.160.60:FF:000478">
    <property type="entry name" value="Zinc finger protein 133"/>
    <property type="match status" value="1"/>
</dbReference>
<keyword evidence="10" id="KW-1185">Reference proteome</keyword>
<feature type="non-terminal residue" evidence="9">
    <location>
        <position position="1"/>
    </location>
</feature>
<keyword evidence="4 7" id="KW-0863">Zinc-finger</keyword>
<keyword evidence="2" id="KW-0479">Metal-binding</keyword>
<dbReference type="GO" id="GO:0008270">
    <property type="term" value="F:zinc ion binding"/>
    <property type="evidence" value="ECO:0007669"/>
    <property type="project" value="UniProtKB-KW"/>
</dbReference>
<dbReference type="GO" id="GO:0000981">
    <property type="term" value="F:DNA-binding transcription factor activity, RNA polymerase II-specific"/>
    <property type="evidence" value="ECO:0007669"/>
    <property type="project" value="TreeGrafter"/>
</dbReference>
<dbReference type="SMART" id="SM00355">
    <property type="entry name" value="ZnF_C2H2"/>
    <property type="match status" value="2"/>
</dbReference>
<evidence type="ECO:0000313" key="10">
    <source>
        <dbReference type="Proteomes" id="UP000573697"/>
    </source>
</evidence>
<dbReference type="PANTHER" id="PTHR23226">
    <property type="entry name" value="ZINC FINGER AND SCAN DOMAIN-CONTAINING"/>
    <property type="match status" value="1"/>
</dbReference>
<dbReference type="Gene3D" id="3.30.160.60">
    <property type="entry name" value="Classic Zinc Finger"/>
    <property type="match status" value="2"/>
</dbReference>